<dbReference type="SUPFAM" id="SSF56784">
    <property type="entry name" value="HAD-like"/>
    <property type="match status" value="1"/>
</dbReference>
<keyword evidence="6" id="KW-0460">Magnesium</keyword>
<dbReference type="PANTHER" id="PTHR24093">
    <property type="entry name" value="CATION TRANSPORTING ATPASE"/>
    <property type="match status" value="1"/>
</dbReference>
<dbReference type="InterPro" id="IPR006068">
    <property type="entry name" value="ATPase_P-typ_cation-transptr_C"/>
</dbReference>
<dbReference type="SUPFAM" id="SSF81660">
    <property type="entry name" value="Metal cation-transporting ATPase, ATP-binding domain N"/>
    <property type="match status" value="1"/>
</dbReference>
<dbReference type="EMBL" id="BAABHK010000017">
    <property type="protein sequence ID" value="GAA4636461.1"/>
    <property type="molecule type" value="Genomic_DNA"/>
</dbReference>
<evidence type="ECO:0000256" key="8">
    <source>
        <dbReference type="ARBA" id="ARBA00022989"/>
    </source>
</evidence>
<dbReference type="InterPro" id="IPR018303">
    <property type="entry name" value="ATPase_P-typ_P_site"/>
</dbReference>
<dbReference type="Gene3D" id="3.40.1110.10">
    <property type="entry name" value="Calcium-transporting ATPase, cytoplasmic domain N"/>
    <property type="match status" value="1"/>
</dbReference>
<dbReference type="InterPro" id="IPR023214">
    <property type="entry name" value="HAD_sf"/>
</dbReference>
<comment type="subcellular location">
    <subcellularLocation>
        <location evidence="1">Cell membrane</location>
        <topology evidence="1">Multi-pass membrane protein</topology>
    </subcellularLocation>
</comment>
<dbReference type="SMART" id="SM00831">
    <property type="entry name" value="Cation_ATPase_N"/>
    <property type="match status" value="1"/>
</dbReference>
<accession>A0ABP8UQU8</accession>
<feature type="transmembrane region" description="Helical" evidence="12">
    <location>
        <begin position="1676"/>
        <end position="1695"/>
    </location>
</feature>
<dbReference type="InterPro" id="IPR059000">
    <property type="entry name" value="ATPase_P-type_domA"/>
</dbReference>
<dbReference type="SUPFAM" id="SSF81665">
    <property type="entry name" value="Calcium ATPase, transmembrane domain M"/>
    <property type="match status" value="1"/>
</dbReference>
<comment type="caution">
    <text evidence="14">The sequence shown here is derived from an EMBL/GenBank/DDBJ whole genome shotgun (WGS) entry which is preliminary data.</text>
</comment>
<keyword evidence="5" id="KW-0067">ATP-binding</keyword>
<keyword evidence="15" id="KW-1185">Reference proteome</keyword>
<dbReference type="PANTHER" id="PTHR24093:SF513">
    <property type="entry name" value="CATION-TRANSPORTING ATPASE I-RELATED"/>
    <property type="match status" value="1"/>
</dbReference>
<dbReference type="Pfam" id="PF00689">
    <property type="entry name" value="Cation_ATPase_C"/>
    <property type="match status" value="1"/>
</dbReference>
<evidence type="ECO:0000256" key="9">
    <source>
        <dbReference type="ARBA" id="ARBA00023136"/>
    </source>
</evidence>
<keyword evidence="8 12" id="KW-1133">Transmembrane helix</keyword>
<dbReference type="Gene3D" id="2.70.150.10">
    <property type="entry name" value="Calcium-transporting ATPase, cytoplasmic transduction domain A"/>
    <property type="match status" value="1"/>
</dbReference>
<dbReference type="InterPro" id="IPR001757">
    <property type="entry name" value="P_typ_ATPase"/>
</dbReference>
<dbReference type="SUPFAM" id="SSF81653">
    <property type="entry name" value="Calcium ATPase, transduction domain A"/>
    <property type="match status" value="1"/>
</dbReference>
<feature type="domain" description="Cation-transporting P-type ATPase N-terminal" evidence="13">
    <location>
        <begin position="854"/>
        <end position="923"/>
    </location>
</feature>
<protein>
    <submittedName>
        <fullName evidence="14">Cation-translocating P-type ATPase</fullName>
    </submittedName>
</protein>
<dbReference type="Gene3D" id="1.20.1110.10">
    <property type="entry name" value="Calcium-transporting ATPase, transmembrane domain"/>
    <property type="match status" value="1"/>
</dbReference>
<feature type="region of interest" description="Disordered" evidence="11">
    <location>
        <begin position="874"/>
        <end position="895"/>
    </location>
</feature>
<evidence type="ECO:0000256" key="6">
    <source>
        <dbReference type="ARBA" id="ARBA00022842"/>
    </source>
</evidence>
<organism evidence="14 15">
    <name type="scientific">Actinoallomurus vinaceus</name>
    <dbReference type="NCBI Taxonomy" id="1080074"/>
    <lineage>
        <taxon>Bacteria</taxon>
        <taxon>Bacillati</taxon>
        <taxon>Actinomycetota</taxon>
        <taxon>Actinomycetes</taxon>
        <taxon>Streptosporangiales</taxon>
        <taxon>Thermomonosporaceae</taxon>
        <taxon>Actinoallomurus</taxon>
    </lineage>
</organism>
<dbReference type="Pfam" id="PF00122">
    <property type="entry name" value="E1-E2_ATPase"/>
    <property type="match status" value="1"/>
</dbReference>
<dbReference type="Gene3D" id="3.40.50.1000">
    <property type="entry name" value="HAD superfamily/HAD-like"/>
    <property type="match status" value="1"/>
</dbReference>
<dbReference type="PROSITE" id="PS00154">
    <property type="entry name" value="ATPASE_E1_E2"/>
    <property type="match status" value="1"/>
</dbReference>
<evidence type="ECO:0000256" key="3">
    <source>
        <dbReference type="ARBA" id="ARBA00022723"/>
    </source>
</evidence>
<evidence type="ECO:0000256" key="7">
    <source>
        <dbReference type="ARBA" id="ARBA00022967"/>
    </source>
</evidence>
<proteinExistence type="predicted"/>
<gene>
    <name evidence="14" type="ORF">GCM10023196_086310</name>
</gene>
<reference evidence="15" key="1">
    <citation type="journal article" date="2019" name="Int. J. Syst. Evol. Microbiol.">
        <title>The Global Catalogue of Microorganisms (GCM) 10K type strain sequencing project: providing services to taxonomists for standard genome sequencing and annotation.</title>
        <authorList>
            <consortium name="The Broad Institute Genomics Platform"/>
            <consortium name="The Broad Institute Genome Sequencing Center for Infectious Disease"/>
            <person name="Wu L."/>
            <person name="Ma J."/>
        </authorList>
    </citation>
    <scope>NUCLEOTIDE SEQUENCE [LARGE SCALE GENOMIC DNA]</scope>
    <source>
        <strain evidence="15">JCM 17939</strain>
    </source>
</reference>
<evidence type="ECO:0000256" key="1">
    <source>
        <dbReference type="ARBA" id="ARBA00004651"/>
    </source>
</evidence>
<dbReference type="SFLD" id="SFLDF00027">
    <property type="entry name" value="p-type_atpase"/>
    <property type="match status" value="1"/>
</dbReference>
<dbReference type="NCBIfam" id="TIGR01494">
    <property type="entry name" value="ATPase_P-type"/>
    <property type="match status" value="2"/>
</dbReference>
<dbReference type="InterPro" id="IPR044492">
    <property type="entry name" value="P_typ_ATPase_HD_dom"/>
</dbReference>
<keyword evidence="3" id="KW-0479">Metal-binding</keyword>
<evidence type="ECO:0000313" key="14">
    <source>
        <dbReference type="EMBL" id="GAA4636461.1"/>
    </source>
</evidence>
<feature type="compositionally biased region" description="Basic and acidic residues" evidence="11">
    <location>
        <begin position="879"/>
        <end position="891"/>
    </location>
</feature>
<evidence type="ECO:0000256" key="2">
    <source>
        <dbReference type="ARBA" id="ARBA00022692"/>
    </source>
</evidence>
<keyword evidence="7" id="KW-1278">Translocase</keyword>
<keyword evidence="2 12" id="KW-0812">Transmembrane</keyword>
<dbReference type="Pfam" id="PF13246">
    <property type="entry name" value="Cation_ATPase"/>
    <property type="match status" value="1"/>
</dbReference>
<evidence type="ECO:0000256" key="11">
    <source>
        <dbReference type="SAM" id="MobiDB-lite"/>
    </source>
</evidence>
<dbReference type="InterPro" id="IPR004014">
    <property type="entry name" value="ATPase_P-typ_cation-transptr_N"/>
</dbReference>
<dbReference type="InterPro" id="IPR023298">
    <property type="entry name" value="ATPase_P-typ_TM_dom_sf"/>
</dbReference>
<evidence type="ECO:0000256" key="10">
    <source>
        <dbReference type="ARBA" id="ARBA00049360"/>
    </source>
</evidence>
<dbReference type="InterPro" id="IPR023299">
    <property type="entry name" value="ATPase_P-typ_cyto_dom_N"/>
</dbReference>
<evidence type="ECO:0000256" key="5">
    <source>
        <dbReference type="ARBA" id="ARBA00022840"/>
    </source>
</evidence>
<keyword evidence="4" id="KW-0547">Nucleotide-binding</keyword>
<dbReference type="InterPro" id="IPR008250">
    <property type="entry name" value="ATPase_P-typ_transduc_dom_A_sf"/>
</dbReference>
<name>A0ABP8UQU8_9ACTN</name>
<dbReference type="PRINTS" id="PR00120">
    <property type="entry name" value="HATPASE"/>
</dbReference>
<sequence length="1703" mass="174778">MATLSGTAAWVSGEAAGAVMRLPGAAVRASGEAVGAVARVPGAAAWASGEAVGTVARLPGAAVRASGEAAGVVATLSGAAAWASGEAAGAAGRLSGAAVRASSGAAGAVTRLPGAAVRASGEAVGGVVCLPGVAARASGEVAGMVAALSGAAVWASSEAMGAVTRLPAPAMRASGGAAGAVMRFPGAAARVSSGAAGAGAHLSGAAVRGSSGAAGAVTRLPGAAMRVSGEVARLPGVVGRLPGAAVRESGAVLRAVVEAIEERRVHRAEGRTSIRVRGVHHPGREDMATDLVAEMLKVAGVARAEVNGVLGTVMVIEDGEVPVDQLIDVVEKVEDRHGAADDPYARHRDPAHRKGVLRETALVAAYLTGAGTAIAGRLALRAVPIPPAVGTAIAMVDSTPQVRERLSQMIGHAATDMVIGSALATAQALAQQPVGLLIGSVHRGVRVGEMRGHQTTWHRRVEHLVQHEGAFDAPAMHEPERPVPMPHGPVERVAWTVPAAITAAVGTYFFTRDGARAQGVLAAGVPRAARMGREAFATQIGRIAADHDIVVLNPESLRRFDRIDHVIVDASVLRTGDMMIEDVVPLSPAVGAEEAHERAHALVDLERPDVRQEEGAWVVAPVRPAGARRRGTGDFVSASGLPAVAREHAAELRERGASVLLLTRDGEPVALVSVVAELAPLAEALITAARGVGSVAVAGAAPLAQRLNVDRRVAGGNRLLASVRQCQEEGRAVALVAAHGGESLAAADVGIGVLSPGHRPPWGAQLLCGPGLAEACVLLESMPAAKQASARAAHTAAVGSASGALLAAAGSSAGAARRAQLAVDFATIAAFAVGTWSGRVLARRPAPVPQDRTPWHAWPAMAVLSRLHSSASGIDEDEAARRRSDLGEEVRPPGLAQVTVEELDNPLTPALAAGAGVSAVMGSITDAALISAVLGVNAVMSGLQRVRADRALRRLVDLSAVRVRLRRPGGDGEDGEEPRATADELVPGDVVVLTAGDAVPADLRLLAAEDLEVDESSLTGESQLVTKSPRPSLSRSVAERASMLYQGTVIAAGNATGVVVATGAQTEVGRTMRQAGGERRLGGVEARLRALTEVTLPVALGAGAVLFLSDLLRGHSMAQALGPAVSLAVAAVPEGLPFVATAAELATARRMSRRGALVRNPRTIEALGRIDVLCFDKTGTLTEGRLRLRQVSDGMAAAPVKKKQLSPYFRRIIAAAVRATPDPGGGRLPHPTDRAIMRAARKLDMAAGEGLKSWERVDELPFEPGRGYHAVLGRTDGRQLLSVKGAPEIILERCDTWLRDDGPVPFDQKAREKVEQEVDRLARLGYRVLAVAERPASGRRDLTESRIDRLGFLGLACIADPVRPTAAEAVDRLRRAGVDVVMITGDHPTTAEAIAAELRLLNGRILTGPDLDALRDEELADALAGVSVYARVSPAQKARVVQALRAAGRVVAVTGDGANDAPAIRLADVGIALGERATPAARETADVVVTDDRIETITDAIADCRAMWRSTRDALAVLLGGNLGEIAFTVGTGLLSGRSPLNVRQLLLVNLLTDMLPAIALAARPPSGVTHEELLAEGPDRSLGGALTRDVTVRAGATAGAALVAWVLARMSGTRGQADTTGLVALVTTQLAQTIAAGGRDPLVLGSGLASIAALGIIVQVPGLSHFFGSRPLLPHSWAIALGSALAFAVAAVLLTRLRRNRV</sequence>
<dbReference type="PRINTS" id="PR00119">
    <property type="entry name" value="CATATPASE"/>
</dbReference>
<feature type="transmembrane region" description="Helical" evidence="12">
    <location>
        <begin position="1643"/>
        <end position="1664"/>
    </location>
</feature>
<dbReference type="Proteomes" id="UP001501442">
    <property type="component" value="Unassembled WGS sequence"/>
</dbReference>
<keyword evidence="9 12" id="KW-0472">Membrane</keyword>
<dbReference type="InterPro" id="IPR036412">
    <property type="entry name" value="HAD-like_sf"/>
</dbReference>
<dbReference type="SFLD" id="SFLDG00002">
    <property type="entry name" value="C1.7:_P-type_atpase_like"/>
    <property type="match status" value="1"/>
</dbReference>
<feature type="transmembrane region" description="Helical" evidence="12">
    <location>
        <begin position="1591"/>
        <end position="1609"/>
    </location>
</feature>
<comment type="catalytic activity">
    <reaction evidence="10">
        <text>ATP + H2O = ADP + phosphate + H(+)</text>
        <dbReference type="Rhea" id="RHEA:13065"/>
        <dbReference type="ChEBI" id="CHEBI:15377"/>
        <dbReference type="ChEBI" id="CHEBI:15378"/>
        <dbReference type="ChEBI" id="CHEBI:30616"/>
        <dbReference type="ChEBI" id="CHEBI:43474"/>
        <dbReference type="ChEBI" id="CHEBI:456216"/>
    </reaction>
</comment>
<dbReference type="SFLD" id="SFLDS00003">
    <property type="entry name" value="Haloacid_Dehalogenase"/>
    <property type="match status" value="1"/>
</dbReference>
<evidence type="ECO:0000259" key="13">
    <source>
        <dbReference type="SMART" id="SM00831"/>
    </source>
</evidence>
<evidence type="ECO:0000256" key="4">
    <source>
        <dbReference type="ARBA" id="ARBA00022741"/>
    </source>
</evidence>
<evidence type="ECO:0000256" key="12">
    <source>
        <dbReference type="SAM" id="Phobius"/>
    </source>
</evidence>
<evidence type="ECO:0000313" key="15">
    <source>
        <dbReference type="Proteomes" id="UP001501442"/>
    </source>
</evidence>